<keyword evidence="3" id="KW-1185">Reference proteome</keyword>
<feature type="region of interest" description="Disordered" evidence="1">
    <location>
        <begin position="19"/>
        <end position="39"/>
    </location>
</feature>
<reference evidence="2 3" key="1">
    <citation type="submission" date="2020-12" db="EMBL/GenBank/DDBJ databases">
        <title>Enhanced detection system for hospital associated transmission using whole genome sequencing surveillance.</title>
        <authorList>
            <person name="Harrison L.H."/>
            <person name="Van Tyne D."/>
            <person name="Marsh J.W."/>
            <person name="Griffith M.P."/>
            <person name="Snyder D.J."/>
            <person name="Cooper V.S."/>
            <person name="Mustapha M."/>
        </authorList>
    </citation>
    <scope>NUCLEOTIDE SEQUENCE [LARGE SCALE GENOMIC DNA]</scope>
    <source>
        <strain evidence="2 3">SER00238</strain>
    </source>
</reference>
<evidence type="ECO:0000256" key="1">
    <source>
        <dbReference type="SAM" id="MobiDB-lite"/>
    </source>
</evidence>
<protein>
    <submittedName>
        <fullName evidence="2">Uncharacterized protein</fullName>
    </submittedName>
</protein>
<dbReference type="RefSeq" id="WP_198642668.1">
    <property type="nucleotide sequence ID" value="NZ_JAEHSL010000038.1"/>
</dbReference>
<comment type="caution">
    <text evidence="2">The sequence shown here is derived from an EMBL/GenBank/DDBJ whole genome shotgun (WGS) entry which is preliminary data.</text>
</comment>
<dbReference type="EMBL" id="JAEHSL010000038">
    <property type="protein sequence ID" value="MBI6183494.1"/>
    <property type="molecule type" value="Genomic_DNA"/>
</dbReference>
<organism evidence="2 3">
    <name type="scientific">Serratia proteamaculans</name>
    <dbReference type="NCBI Taxonomy" id="28151"/>
    <lineage>
        <taxon>Bacteria</taxon>
        <taxon>Pseudomonadati</taxon>
        <taxon>Pseudomonadota</taxon>
        <taxon>Gammaproteobacteria</taxon>
        <taxon>Enterobacterales</taxon>
        <taxon>Yersiniaceae</taxon>
        <taxon>Serratia</taxon>
    </lineage>
</organism>
<evidence type="ECO:0000313" key="3">
    <source>
        <dbReference type="Proteomes" id="UP000639004"/>
    </source>
</evidence>
<sequence length="66" mass="7617">MFTLLKLLTIAGPDSFIAPRHEKNNAKSEGRRETTHIDDNGNAFINVDDEEFQRVFARHIQALSRY</sequence>
<proteinExistence type="predicted"/>
<evidence type="ECO:0000313" key="2">
    <source>
        <dbReference type="EMBL" id="MBI6183494.1"/>
    </source>
</evidence>
<gene>
    <name evidence="2" type="ORF">JEQ07_24245</name>
</gene>
<accession>A0ABS0TZX2</accession>
<dbReference type="Proteomes" id="UP000639004">
    <property type="component" value="Unassembled WGS sequence"/>
</dbReference>
<name>A0ABS0TZX2_SERPR</name>